<feature type="region of interest" description="Disordered" evidence="1">
    <location>
        <begin position="20"/>
        <end position="44"/>
    </location>
</feature>
<dbReference type="InterPro" id="IPR011050">
    <property type="entry name" value="Pectin_lyase_fold/virulence"/>
</dbReference>
<proteinExistence type="predicted"/>
<dbReference type="NCBIfam" id="TIGR01901">
    <property type="entry name" value="adhes_NPXG"/>
    <property type="match status" value="1"/>
</dbReference>
<keyword evidence="2" id="KW-0472">Membrane</keyword>
<evidence type="ECO:0000313" key="4">
    <source>
        <dbReference type="EMBL" id="MFC5475790.1"/>
    </source>
</evidence>
<dbReference type="InterPro" id="IPR010069">
    <property type="entry name" value="CdiA_FHA1_rpt"/>
</dbReference>
<reference evidence="5" key="1">
    <citation type="journal article" date="2019" name="Int. J. Syst. Evol. Microbiol.">
        <title>The Global Catalogue of Microorganisms (GCM) 10K type strain sequencing project: providing services to taxonomists for standard genome sequencing and annotation.</title>
        <authorList>
            <consortium name="The Broad Institute Genomics Platform"/>
            <consortium name="The Broad Institute Genome Sequencing Center for Infectious Disease"/>
            <person name="Wu L."/>
            <person name="Ma J."/>
        </authorList>
    </citation>
    <scope>NUCLEOTIDE SEQUENCE [LARGE SCALE GENOMIC DNA]</scope>
    <source>
        <strain evidence="5">JCM 17066</strain>
    </source>
</reference>
<keyword evidence="5" id="KW-1185">Reference proteome</keyword>
<dbReference type="Pfam" id="PF05594">
    <property type="entry name" value="Fil_haemagg"/>
    <property type="match status" value="12"/>
</dbReference>
<dbReference type="SMART" id="SM00912">
    <property type="entry name" value="Haemagg_act"/>
    <property type="match status" value="1"/>
</dbReference>
<evidence type="ECO:0000256" key="1">
    <source>
        <dbReference type="SAM" id="MobiDB-lite"/>
    </source>
</evidence>
<comment type="caution">
    <text evidence="4">The sequence shown here is derived from an EMBL/GenBank/DDBJ whole genome shotgun (WGS) entry which is preliminary data.</text>
</comment>
<dbReference type="InterPro" id="IPR008619">
    <property type="entry name" value="Filamentous_hemagglutn_rpt"/>
</dbReference>
<protein>
    <submittedName>
        <fullName evidence="4">Filamentous hemagglutinin N-terminal domain-containing protein</fullName>
    </submittedName>
</protein>
<dbReference type="InterPro" id="IPR012334">
    <property type="entry name" value="Pectin_lyas_fold"/>
</dbReference>
<organism evidence="4 5">
    <name type="scientific">Paraherbaspirillum soli</name>
    <dbReference type="NCBI Taxonomy" id="631222"/>
    <lineage>
        <taxon>Bacteria</taxon>
        <taxon>Pseudomonadati</taxon>
        <taxon>Pseudomonadota</taxon>
        <taxon>Betaproteobacteria</taxon>
        <taxon>Burkholderiales</taxon>
        <taxon>Oxalobacteraceae</taxon>
        <taxon>Paraherbaspirillum</taxon>
    </lineage>
</organism>
<dbReference type="Gene3D" id="2.160.20.10">
    <property type="entry name" value="Single-stranded right-handed beta-helix, Pectin lyase-like"/>
    <property type="match status" value="1"/>
</dbReference>
<sequence>MQNALSQLVHRLAQSRQATAWQRSGLTPSELAQSASTPDPLTIATGPQQRAGWQRIIAAVVAFTLWAGPLQVSWQNAVQSAAQLGISRELQQARNAAIDWQFFTGQLKQALQQARHDGDWQPLQATLERQLPGIGKLILAKAAASLPTIHLGPASALAAPITDPTAPIRFQPQVTQTTGAGGGIPVVNITAPNANGISLNQYRQFNVDAIGLILNNSTTGGGSLLGGNVGANNALGGRSANQIINQVTSQGRASQINGSIEVFGNKADVIIANPNGVTCTGCGFINTPHITLTTGTPQFLSAAGGSASSFDAASAVAYQVQGGHIQIEGLPGAGGIPGAGIEGTVGAIDLIAGSIGINAPLYAGQKITLISGQQQVAQAAAGQGRIGSDYSTSGIQNNGAGTLQIDATAFGAMTAGQIKIIGSSAGLGVRTDGNLAASTGALTIDANGELTVGATYARQNVTLNAAGNLAANGDGLGEQGYRINAGGDVKLAGTLQSGQDLIVNAGGSINGNGGAVAQNQLEMNAGGSLDIGGKLQSGNSIALQAAGNDGRGDIHLGGNVSAPNLIQLQPARDITIDGNVTSGTALTLAAQRNLSIRGQVGSVGDLALAGINGSVTTTGAVVTLGKLDVNAVNDVSLGGNVNAAQATTLKSQSGSVSVNGALSTQQQLAINAANQISIAGSSTSGGDTSLHAASGDIAVNGDLISHGQAALDAGRDIAGSGNLSVAGDAALSAQRDTAIAGGIQTGGKLAITAARNLGIAQTTTVGATTLAAASGNLNINGSVASGGQLNATAGTDLSVAGSAKSLQDIALTAKGGKLSVQGDVATNGKLALQAAQTLQTAGKLNAASDATLSAQNLTVGGSTNVGGNLIAQAQQNLNASNGNLTVAGNASLTSNSGDVQLGSSVVGGKLNAQAANNLSAAAATVMGATTLSATNGQLNLNGALISGGPLNASAGTDLSVTGSAKSLQDIALIAKGGKLSVQGDVATNGKMNAQAAQALQLAGNLNSSGDSTLSAQTITTGGALQVGGNLNAQAQQNLDTSAGKLTVVGNATLASSGNLQLGSSEVGGNLNASAANNLSAGQITTLGNTTLNATNGSLNLNSALLSGAQLTATAGTDLNVVGNAQSLQDMTLSAKNGSLRAPGALATNGKLNLQAGQALQLAGQLNAAADTTLTAQTIALSGATHVGGNLNAQAQQSLDASSGTLSVVGNTLLASSNGDVQLGNSTIGGNLNATAHNNLSTSTAGRIKGDASLSAGNTLSNSGNWVAGGNLNANAAQMQNQSAAQLLSFGTLAVNADTLNNAGTLYGSNANITARNSLNNSNGSLLATNTLSVSTAALTANQNGVLYAGDSGARAAGAAPSGNLILNVSGGNGSLNNAGGQILAGNDLTFNLPNQVFDPSAVNNGSFKLNGKLSVNAQGLNVGGVWDVSGNALALNISGDFTNTGTIRKSGDISLTTGGNFNNSGSVIAGNDLTLTAANISNQAGGVLHAERDTHLNGNVVNAGTVEAMRDVIATGGNYDNRGATTQANRDIAFQLGGTLSNSAGVIGATRDINVAAAMVNNDRSAPVDLQNSVTTVRNDGLLSQAVVGTKQILTHGACNFDGCAPDYYVSSSATLADLGPSLNAGNINIVNGFQSIPDNTAVGAHLGAVWHFVGPNYVSPTPMGGGPAVPPPTIALPSVQRTEQSQQQGKQGLITAGGQVAIMAANLSNRGSTIAGNDLTLNLQALDNGRSDTVIASRVTEIVNQTELNNFILGLNGLGKSVIGAVTGGPKDCPNSNCPDWIPPNWFDPAAAATAPSTVSQTNTLGARGQLIATHDVKLSGSGNLVNAGDITAGNNIGITVPGSFTNLGTYESSFTTTAGCMPGTQCNYSNFFNIVGGGGYVEPNAHVDSFAFNQSANTVAAGGKLTINAGSINNNYGTLAARSDLNLTAGSLANLAGALQSTAGDVNIAAASVVNQVATPVKTHESYGRNNPSFAGGCNGGGDYKESHCAADSDRAASAAAVISGARDVIIKGSTLTNTGGLITAGRNTSVNATGGVSNTSLALNTNWYGHWVEQTAEGHSDIRHDTNGSVVIGNQAAGIQAGNQLSVVSGGSVINSGNLLGNSVDLSGTALVNGITNPQQPTPPAALAQQVIPLGPVGTPPLQPTVAQPQAPTAPSTVGQHLAPVDVTATVVQTGSAPTVAATVSRPSIDSQHEIKPGQVSPPPAVNTDKGQWHFTAAIPDGQTATPAPTSQQGAQYVVTTPGGNVLGGLSPNVLLANLPPALQPHSANFYYDPVTENQRLQQAALAQTGQASFINGLAWDDKNHLSIDDQQKAILYGNAVDYAKNHQLQLGQALSQQQINALTRPMLWYVEQSVPDPHCSLSSTACPNITALMPQVYLPQGYAATTPGGFISGNDVKLDFSDSIHNTGVVQANTLTVNTGTLTNEQRSVDIGRSAYAVQGGWMEYTGTQLQPGGFMSAVNLNLQANRINSIGDALHIVNADGSENTAATQAALADLKNRLGGDFTRTAAEDHIHSHFIKDTSGLGAIGTVIAIVAAVAISILTMGAGLAIVGAVTGMTTIAAGSVAAIVAASIQAAIVGTLSSMVTQVVTTGRLDVGQALESGAVSGLTAGVTYGVMGGAPGTEAAGGSTAGAASSAGDSARTVVPATNGMQQVSQGSWDTFMANPGTYAANTAIRSGISAAINTAAYGGSFGAAFRNGMVSDAAAVAANGIGEKFDITAKGADASTNAANIASHAVLGCAAATLGGKDCVSGAIGGATSAAIAPVIGSALGIQTNADRADRFNAATVTALATLAGGSLAVALGRDGAVAADAAANEATNNYLSQKRVGGKSSEQEQFDAANKNCGPDHLGDCKTARALGQLSDTRDANLNFACADRASKMCGDVVRMVQATGNSVIFGSNGQVYTYPTGSPTLQALPDVRQGTFQWDQGDNLLGAVGYTLLDSAAGAIGRGAIAGAKAIIGVGERLFGGATKAGTEVSIAGPVSSINNAELLGPDGSVLLRQNPVTKAYEPVVPGLSGSGVRGSTNLGSAADNIYSGMRPMEEVFPELKGVNPHYVENAGAGVNTNCVSCVNATQQRLTGLNPAAVADPSKGYGKFNDLLPSAPFGFEREAMNSAAVEAEMLQRGSGAVSPVVIQQPGGVMHVVNVVNRNGQVYFVDPQMGSIVTIRQNVPLFLGRP</sequence>
<evidence type="ECO:0000313" key="5">
    <source>
        <dbReference type="Proteomes" id="UP001596045"/>
    </source>
</evidence>
<feature type="domain" description="Filamentous haemagglutinin FhaB/tRNA nuclease CdiA-like TPS" evidence="3">
    <location>
        <begin position="181"/>
        <end position="302"/>
    </location>
</feature>
<dbReference type="Proteomes" id="UP001596045">
    <property type="component" value="Unassembled WGS sequence"/>
</dbReference>
<dbReference type="Pfam" id="PF05860">
    <property type="entry name" value="TPS"/>
    <property type="match status" value="1"/>
</dbReference>
<feature type="compositionally biased region" description="Polar residues" evidence="1">
    <location>
        <begin position="20"/>
        <end position="39"/>
    </location>
</feature>
<name>A0ABW0MCK6_9BURK</name>
<gene>
    <name evidence="4" type="ORF">ACFPM8_17650</name>
</gene>
<accession>A0ABW0MCK6</accession>
<dbReference type="SUPFAM" id="SSF51126">
    <property type="entry name" value="Pectin lyase-like"/>
    <property type="match status" value="1"/>
</dbReference>
<dbReference type="Pfam" id="PF21726">
    <property type="entry name" value="DUF6862"/>
    <property type="match status" value="1"/>
</dbReference>
<evidence type="ECO:0000259" key="3">
    <source>
        <dbReference type="SMART" id="SM00912"/>
    </source>
</evidence>
<dbReference type="NCBIfam" id="TIGR01731">
    <property type="entry name" value="fil_hemag_20aa"/>
    <property type="match status" value="7"/>
</dbReference>
<evidence type="ECO:0000256" key="2">
    <source>
        <dbReference type="SAM" id="Phobius"/>
    </source>
</evidence>
<keyword evidence="2" id="KW-1133">Transmembrane helix</keyword>
<keyword evidence="2" id="KW-0812">Transmembrane</keyword>
<dbReference type="InterPro" id="IPR008638">
    <property type="entry name" value="FhaB/CdiA-like_TPS"/>
</dbReference>
<feature type="transmembrane region" description="Helical" evidence="2">
    <location>
        <begin position="2528"/>
        <end position="2557"/>
    </location>
</feature>
<feature type="transmembrane region" description="Helical" evidence="2">
    <location>
        <begin position="2564"/>
        <end position="2585"/>
    </location>
</feature>
<dbReference type="Pfam" id="PF15644">
    <property type="entry name" value="Gln_amidase"/>
    <property type="match status" value="1"/>
</dbReference>
<dbReference type="RefSeq" id="WP_378999417.1">
    <property type="nucleotide sequence ID" value="NZ_JBHSMT010000029.1"/>
</dbReference>
<dbReference type="InterPro" id="IPR028908">
    <property type="entry name" value="Tox-PL_dom"/>
</dbReference>
<dbReference type="InterPro" id="IPR049271">
    <property type="entry name" value="DUF6862"/>
</dbReference>
<dbReference type="EMBL" id="JBHSMT010000029">
    <property type="protein sequence ID" value="MFC5475790.1"/>
    <property type="molecule type" value="Genomic_DNA"/>
</dbReference>